<comment type="similarity">
    <text evidence="1">Belongs to the peptidase S58 family.</text>
</comment>
<evidence type="ECO:0000313" key="2">
    <source>
        <dbReference type="EMBL" id="MYH61495.1"/>
    </source>
</evidence>
<evidence type="ECO:0008006" key="3">
    <source>
        <dbReference type="Google" id="ProtNLM"/>
    </source>
</evidence>
<dbReference type="PANTHER" id="PTHR36512">
    <property type="entry name" value="D-AMINOPEPTIDASE"/>
    <property type="match status" value="1"/>
</dbReference>
<dbReference type="GO" id="GO:0004177">
    <property type="term" value="F:aminopeptidase activity"/>
    <property type="evidence" value="ECO:0007669"/>
    <property type="project" value="TreeGrafter"/>
</dbReference>
<dbReference type="InterPro" id="IPR016117">
    <property type="entry name" value="ArgJ-like_dom_sf"/>
</dbReference>
<dbReference type="SUPFAM" id="SSF56266">
    <property type="entry name" value="DmpA/ArgJ-like"/>
    <property type="match status" value="1"/>
</dbReference>
<dbReference type="PANTHER" id="PTHR36512:SF3">
    <property type="entry name" value="BLR5678 PROTEIN"/>
    <property type="match status" value="1"/>
</dbReference>
<dbReference type="EMBL" id="VYDA01000263">
    <property type="protein sequence ID" value="MYH61495.1"/>
    <property type="molecule type" value="Genomic_DNA"/>
</dbReference>
<proteinExistence type="inferred from homology"/>
<evidence type="ECO:0000256" key="1">
    <source>
        <dbReference type="ARBA" id="ARBA00007068"/>
    </source>
</evidence>
<comment type="caution">
    <text evidence="2">The sequence shown here is derived from an EMBL/GenBank/DDBJ whole genome shotgun (WGS) entry which is preliminary data.</text>
</comment>
<dbReference type="InterPro" id="IPR005321">
    <property type="entry name" value="Peptidase_S58_DmpA"/>
</dbReference>
<accession>A0A6B1G2L6</accession>
<sequence length="212" mass="21340">SVGAGVGCTVGKLLGAEQCMRGGLGQASTSLPGGVVVSALVAVNAIGDIVDPMRAELVAGARDPVSGELVDSLSAIAARFDSYLFRPQRTESDAPSSSAIDPVVRKGRPVEENTTIGVVATNLSLSKTEATKLAQMAQTGVSRSTRPAHTLYDGDCLFALATGALDAQYELTLLGAVAAEVVAAAVLDGVLNATPAHGVPAASDVNTRPLSA</sequence>
<dbReference type="Gene3D" id="3.60.70.12">
    <property type="entry name" value="L-amino peptidase D-ALA esterase/amidase"/>
    <property type="match status" value="1"/>
</dbReference>
<name>A0A6B1G2L6_9CHLR</name>
<dbReference type="Pfam" id="PF03576">
    <property type="entry name" value="Peptidase_S58"/>
    <property type="match status" value="1"/>
</dbReference>
<reference evidence="2" key="1">
    <citation type="submission" date="2019-09" db="EMBL/GenBank/DDBJ databases">
        <title>Characterisation of the sponge microbiome using genome-centric metagenomics.</title>
        <authorList>
            <person name="Engelberts J.P."/>
            <person name="Robbins S.J."/>
            <person name="De Goeij J.M."/>
            <person name="Aranda M."/>
            <person name="Bell S.C."/>
            <person name="Webster N.S."/>
        </authorList>
    </citation>
    <scope>NUCLEOTIDE SEQUENCE</scope>
    <source>
        <strain evidence="2">SB0675_bin_29</strain>
    </source>
</reference>
<dbReference type="AlphaFoldDB" id="A0A6B1G2L6"/>
<protein>
    <recommendedName>
        <fullName evidence="3">P1 family peptidase</fullName>
    </recommendedName>
</protein>
<gene>
    <name evidence="2" type="ORF">F4148_06920</name>
</gene>
<organism evidence="2">
    <name type="scientific">Caldilineaceae bacterium SB0675_bin_29</name>
    <dbReference type="NCBI Taxonomy" id="2605266"/>
    <lineage>
        <taxon>Bacteria</taxon>
        <taxon>Bacillati</taxon>
        <taxon>Chloroflexota</taxon>
        <taxon>Caldilineae</taxon>
        <taxon>Caldilineales</taxon>
        <taxon>Caldilineaceae</taxon>
    </lineage>
</organism>
<feature type="non-terminal residue" evidence="2">
    <location>
        <position position="1"/>
    </location>
</feature>